<name>A0A1H5BSM0_PSEAG</name>
<keyword evidence="3" id="KW-1185">Reference proteome</keyword>
<dbReference type="EMBL" id="FNSC01000001">
    <property type="protein sequence ID" value="SED57376.1"/>
    <property type="molecule type" value="Genomic_DNA"/>
</dbReference>
<sequence length="101" mass="10546">MRTAAKASGNSAALARGAYLLTVLIGSYGVIWILTGCIALALLQLGLERSEAVITSTLLGFMLYPALVIAALATQRPLRLWAVLMAASVLFGLINRGWGAG</sequence>
<dbReference type="STRING" id="53406.SAMN05421553_2905"/>
<dbReference type="RefSeq" id="WP_090382706.1">
    <property type="nucleotide sequence ID" value="NZ_CP156749.1"/>
</dbReference>
<dbReference type="AlphaFoldDB" id="A0A1H5BSM0"/>
<feature type="transmembrane region" description="Helical" evidence="1">
    <location>
        <begin position="20"/>
        <end position="47"/>
    </location>
</feature>
<feature type="transmembrane region" description="Helical" evidence="1">
    <location>
        <begin position="80"/>
        <end position="98"/>
    </location>
</feature>
<dbReference type="Proteomes" id="UP000242849">
    <property type="component" value="Unassembled WGS sequence"/>
</dbReference>
<organism evidence="2 3">
    <name type="scientific">Pseudomonas anguilliseptica</name>
    <dbReference type="NCBI Taxonomy" id="53406"/>
    <lineage>
        <taxon>Bacteria</taxon>
        <taxon>Pseudomonadati</taxon>
        <taxon>Pseudomonadota</taxon>
        <taxon>Gammaproteobacteria</taxon>
        <taxon>Pseudomonadales</taxon>
        <taxon>Pseudomonadaceae</taxon>
        <taxon>Pseudomonas</taxon>
    </lineage>
</organism>
<reference evidence="3" key="1">
    <citation type="submission" date="2016-10" db="EMBL/GenBank/DDBJ databases">
        <authorList>
            <person name="Varghese N."/>
            <person name="Submissions S."/>
        </authorList>
    </citation>
    <scope>NUCLEOTIDE SEQUENCE [LARGE SCALE GENOMIC DNA]</scope>
    <source>
        <strain evidence="3">DSM 12111</strain>
    </source>
</reference>
<evidence type="ECO:0000313" key="2">
    <source>
        <dbReference type="EMBL" id="SED57376.1"/>
    </source>
</evidence>
<keyword evidence="1" id="KW-0472">Membrane</keyword>
<dbReference type="OrthoDB" id="9947051at2"/>
<keyword evidence="1" id="KW-0812">Transmembrane</keyword>
<evidence type="ECO:0008006" key="4">
    <source>
        <dbReference type="Google" id="ProtNLM"/>
    </source>
</evidence>
<evidence type="ECO:0000313" key="3">
    <source>
        <dbReference type="Proteomes" id="UP000242849"/>
    </source>
</evidence>
<gene>
    <name evidence="2" type="ORF">SAMN05421553_2905</name>
</gene>
<feature type="transmembrane region" description="Helical" evidence="1">
    <location>
        <begin position="53"/>
        <end position="73"/>
    </location>
</feature>
<evidence type="ECO:0000256" key="1">
    <source>
        <dbReference type="SAM" id="Phobius"/>
    </source>
</evidence>
<keyword evidence="1" id="KW-1133">Transmembrane helix</keyword>
<proteinExistence type="predicted"/>
<accession>A0A1H5BSM0</accession>
<protein>
    <recommendedName>
        <fullName evidence="4">Iron uptake protein</fullName>
    </recommendedName>
</protein>